<dbReference type="KEGG" id="tga:TGAM_1431"/>
<dbReference type="AlphaFoldDB" id="C5A6S2"/>
<proteinExistence type="predicted"/>
<dbReference type="PATRIC" id="fig|593117.10.peg.1434"/>
<protein>
    <submittedName>
        <fullName evidence="1">Uncharacterized protein</fullName>
    </submittedName>
</protein>
<dbReference type="EMBL" id="CP001398">
    <property type="protein sequence ID" value="ACS33934.1"/>
    <property type="molecule type" value="Genomic_DNA"/>
</dbReference>
<name>C5A6S2_THEGJ</name>
<evidence type="ECO:0000313" key="2">
    <source>
        <dbReference type="Proteomes" id="UP000001488"/>
    </source>
</evidence>
<dbReference type="Proteomes" id="UP000001488">
    <property type="component" value="Chromosome"/>
</dbReference>
<sequence length="106" mass="11781">MGMAKRVKMGHHYYYIVTPEDLKSGAFKGKNVVVEGVIVNKPCVEFLPMELPSYRTTFLLDGIRVEFSGSPCIGVGERVKVYGRFLGDGIMATAVETERAIFTTEE</sequence>
<dbReference type="STRING" id="593117.TGAM_1431"/>
<keyword evidence="2" id="KW-1185">Reference proteome</keyword>
<evidence type="ECO:0000313" key="1">
    <source>
        <dbReference type="EMBL" id="ACS33934.1"/>
    </source>
</evidence>
<gene>
    <name evidence="1" type="ordered locus">TGAM_1431</name>
</gene>
<dbReference type="HOGENOM" id="CLU_122702_0_0_2"/>
<reference evidence="1 2" key="1">
    <citation type="journal article" date="2007" name="Genome Biol.">
        <title>Genome analysis and genome-wide proteomics of Thermococcus gammatolerans, the most radioresistant organism known amongst the Archaea.</title>
        <authorList>
            <person name="Zivanovic Y."/>
            <person name="Armengaud J."/>
            <person name="Lagorce A."/>
            <person name="Leplat C."/>
            <person name="Guerin P."/>
            <person name="Dutertre M."/>
            <person name="Anthouard V."/>
            <person name="Forterre P."/>
            <person name="Wincker P."/>
            <person name="Confalonieri F."/>
        </authorList>
    </citation>
    <scope>NUCLEOTIDE SEQUENCE [LARGE SCALE GENOMIC DNA]</scope>
    <source>
        <strain evidence="2">DSM 15229 / JCM 11827 / EJ3</strain>
    </source>
</reference>
<dbReference type="PaxDb" id="593117-TGAM_1431"/>
<organism evidence="1 2">
    <name type="scientific">Thermococcus gammatolerans (strain DSM 15229 / JCM 11827 / EJ3)</name>
    <dbReference type="NCBI Taxonomy" id="593117"/>
    <lineage>
        <taxon>Archaea</taxon>
        <taxon>Methanobacteriati</taxon>
        <taxon>Methanobacteriota</taxon>
        <taxon>Thermococci</taxon>
        <taxon>Thermococcales</taxon>
        <taxon>Thermococcaceae</taxon>
        <taxon>Thermococcus</taxon>
    </lineage>
</organism>
<dbReference type="eggNOG" id="arCOG05860">
    <property type="taxonomic scope" value="Archaea"/>
</dbReference>
<accession>C5A6S2</accession>